<dbReference type="Proteomes" id="UP001176478">
    <property type="component" value="Unassembled WGS sequence"/>
</dbReference>
<keyword evidence="4" id="KW-1185">Reference proteome</keyword>
<evidence type="ECO:0000313" key="3">
    <source>
        <dbReference type="Proteomes" id="UP001156701"/>
    </source>
</evidence>
<dbReference type="RefSeq" id="WP_129466200.1">
    <property type="nucleotide sequence ID" value="NZ_JARRYG010000004.1"/>
</dbReference>
<evidence type="ECO:0000313" key="1">
    <source>
        <dbReference type="EMBL" id="MDG4695570.1"/>
    </source>
</evidence>
<proteinExistence type="predicted"/>
<reference evidence="2" key="2">
    <citation type="submission" date="2023-07" db="EMBL/GenBank/DDBJ databases">
        <authorList>
            <person name="Yang W."/>
            <person name="Chen J."/>
            <person name="Ji P."/>
            <person name="Hu F."/>
        </authorList>
    </citation>
    <scope>NUCLEOTIDE SEQUENCE</scope>
    <source>
        <strain evidence="2">CRE-138-0111</strain>
    </source>
</reference>
<reference evidence="1" key="1">
    <citation type="submission" date="2023-03" db="EMBL/GenBank/DDBJ databases">
        <title>a new species belonging to Providencia genus.</title>
        <authorList>
            <person name="Yang W."/>
            <person name="Hu F."/>
            <person name="Shen S."/>
            <person name="Ding L."/>
            <person name="Yin D."/>
        </authorList>
    </citation>
    <scope>NUCLEOTIDE SEQUENCE</scope>
    <source>
        <strain evidence="1">CRE-3FA-0001</strain>
    </source>
</reference>
<sequence>MEFKLTSVYPIFASGHPVYINNYSIHQHGFTPFYLRKMTDNVTPLSQPNYAYLSDLQSLTPLFSYASAPLTLNFPCVIPKSVPPDPLTFI</sequence>
<dbReference type="EMBL" id="JAUQTG010000003">
    <property type="protein sequence ID" value="MDO7856348.1"/>
    <property type="molecule type" value="Genomic_DNA"/>
</dbReference>
<evidence type="ECO:0000313" key="2">
    <source>
        <dbReference type="EMBL" id="MDO7856348.1"/>
    </source>
</evidence>
<dbReference type="AlphaFoldDB" id="A0AA42K1P3"/>
<reference evidence="2" key="3">
    <citation type="journal article" date="2024" name="Int. J. Antimicrob. Agents">
        <title>Identification of a novel Providencia species showing multi-drug-resistant in three patients with hospital-acquired infection.</title>
        <authorList>
            <person name="Yang W."/>
            <person name="Chen J."/>
            <person name="Yang F."/>
            <person name="Ji P."/>
            <person name="Shen S."/>
            <person name="Yin D."/>
            <person name="Hu F."/>
        </authorList>
    </citation>
    <scope>NUCLEOTIDE SEQUENCE</scope>
    <source>
        <strain evidence="2">CRE-138-0111</strain>
    </source>
</reference>
<protein>
    <submittedName>
        <fullName evidence="1">Uncharacterized protein</fullName>
    </submittedName>
</protein>
<dbReference type="Proteomes" id="UP001156701">
    <property type="component" value="Unassembled WGS sequence"/>
</dbReference>
<name>A0AA42K1P3_9GAMM</name>
<comment type="caution">
    <text evidence="1">The sequence shown here is derived from an EMBL/GenBank/DDBJ whole genome shotgun (WGS) entry which is preliminary data.</text>
</comment>
<evidence type="ECO:0000313" key="4">
    <source>
        <dbReference type="Proteomes" id="UP001176478"/>
    </source>
</evidence>
<organism evidence="1 3">
    <name type="scientific">Providencia huashanensis</name>
    <dbReference type="NCBI Taxonomy" id="3037798"/>
    <lineage>
        <taxon>Bacteria</taxon>
        <taxon>Pseudomonadati</taxon>
        <taxon>Pseudomonadota</taxon>
        <taxon>Gammaproteobacteria</taxon>
        <taxon>Enterobacterales</taxon>
        <taxon>Morganellaceae</taxon>
        <taxon>Providencia</taxon>
    </lineage>
</organism>
<gene>
    <name evidence="1" type="ORF">P7V44_04875</name>
    <name evidence="2" type="ORF">Q5E86_08245</name>
</gene>
<dbReference type="EMBL" id="JARRYG010000004">
    <property type="protein sequence ID" value="MDG4695570.1"/>
    <property type="molecule type" value="Genomic_DNA"/>
</dbReference>
<accession>A0AA42K1P3</accession>